<proteinExistence type="predicted"/>
<organism evidence="3 4">
    <name type="scientific">Enteractinococcus coprophilus</name>
    <dbReference type="NCBI Taxonomy" id="1027633"/>
    <lineage>
        <taxon>Bacteria</taxon>
        <taxon>Bacillati</taxon>
        <taxon>Actinomycetota</taxon>
        <taxon>Actinomycetes</taxon>
        <taxon>Micrococcales</taxon>
        <taxon>Micrococcaceae</taxon>
    </lineage>
</organism>
<dbReference type="OrthoDB" id="4797497at2"/>
<evidence type="ECO:0000313" key="4">
    <source>
        <dbReference type="Proteomes" id="UP000319746"/>
    </source>
</evidence>
<accession>A0A543AJH3</accession>
<dbReference type="GO" id="GO:0005524">
    <property type="term" value="F:ATP binding"/>
    <property type="evidence" value="ECO:0007669"/>
    <property type="project" value="TreeGrafter"/>
</dbReference>
<dbReference type="InterPro" id="IPR050611">
    <property type="entry name" value="ABCF"/>
</dbReference>
<dbReference type="Proteomes" id="UP000319746">
    <property type="component" value="Unassembled WGS sequence"/>
</dbReference>
<evidence type="ECO:0000256" key="1">
    <source>
        <dbReference type="ARBA" id="ARBA00022737"/>
    </source>
</evidence>
<protein>
    <recommendedName>
        <fullName evidence="5">ABC transporter family protein</fullName>
    </recommendedName>
</protein>
<comment type="caution">
    <text evidence="3">The sequence shown here is derived from an EMBL/GenBank/DDBJ whole genome shotgun (WGS) entry which is preliminary data.</text>
</comment>
<dbReference type="Gene3D" id="3.40.50.300">
    <property type="entry name" value="P-loop containing nucleotide triphosphate hydrolases"/>
    <property type="match status" value="1"/>
</dbReference>
<keyword evidence="4" id="KW-1185">Reference proteome</keyword>
<dbReference type="SUPFAM" id="SSF52540">
    <property type="entry name" value="P-loop containing nucleoside triphosphate hydrolases"/>
    <property type="match status" value="1"/>
</dbReference>
<feature type="region of interest" description="Disordered" evidence="2">
    <location>
        <begin position="81"/>
        <end position="110"/>
    </location>
</feature>
<dbReference type="EMBL" id="VFOU01000002">
    <property type="protein sequence ID" value="TQL72738.1"/>
    <property type="molecule type" value="Genomic_DNA"/>
</dbReference>
<dbReference type="AlphaFoldDB" id="A0A543AJH3"/>
<evidence type="ECO:0008006" key="5">
    <source>
        <dbReference type="Google" id="ProtNLM"/>
    </source>
</evidence>
<dbReference type="InterPro" id="IPR027417">
    <property type="entry name" value="P-loop_NTPase"/>
</dbReference>
<name>A0A543AJH3_9MICC</name>
<dbReference type="PANTHER" id="PTHR19211:SF14">
    <property type="entry name" value="ATP-BINDING CASSETTE SUB-FAMILY F MEMBER 1"/>
    <property type="match status" value="1"/>
</dbReference>
<keyword evidence="1" id="KW-0677">Repeat</keyword>
<dbReference type="PANTHER" id="PTHR19211">
    <property type="entry name" value="ATP-BINDING TRANSPORT PROTEIN-RELATED"/>
    <property type="match status" value="1"/>
</dbReference>
<sequence length="110" mass="12469">MKHLVPLRTARQVQPYLMSLRLAAHPIVLLDEPTNNLDLVSVDVLVDALESYGGALVVVSHDDMFLARLHIDTWVTLTRDGLHRSKPPFPIEGDHEYHSRSQPYTPHDPD</sequence>
<evidence type="ECO:0000256" key="2">
    <source>
        <dbReference type="SAM" id="MobiDB-lite"/>
    </source>
</evidence>
<evidence type="ECO:0000313" key="3">
    <source>
        <dbReference type="EMBL" id="TQL72738.1"/>
    </source>
</evidence>
<gene>
    <name evidence="3" type="ORF">FB556_1407</name>
</gene>
<reference evidence="3 4" key="1">
    <citation type="submission" date="2019-06" db="EMBL/GenBank/DDBJ databases">
        <title>Sequencing the genomes of 1000 actinobacteria strains.</title>
        <authorList>
            <person name="Klenk H.-P."/>
        </authorList>
    </citation>
    <scope>NUCLEOTIDE SEQUENCE [LARGE SCALE GENOMIC DNA]</scope>
    <source>
        <strain evidence="3 4">DSM 24083</strain>
    </source>
</reference>